<dbReference type="CDD" id="cd04178">
    <property type="entry name" value="Nucleostemin_like"/>
    <property type="match status" value="1"/>
</dbReference>
<name>A0A151NQ55_ALLMI</name>
<dbReference type="InterPro" id="IPR019398">
    <property type="entry name" value="Pre-rRNA_process_TSR2"/>
</dbReference>
<evidence type="ECO:0000256" key="3">
    <source>
        <dbReference type="ARBA" id="ARBA00006524"/>
    </source>
</evidence>
<dbReference type="InterPro" id="IPR023179">
    <property type="entry name" value="GTP-bd_ortho_bundle_sf"/>
</dbReference>
<feature type="region of interest" description="Disordered" evidence="10">
    <location>
        <begin position="211"/>
        <end position="249"/>
    </location>
</feature>
<sequence>MKTALYCFSPHRVEEEEWNRCPPRSIGSPDRPCHGGTQGGDTWPLRAGGPGCIGQLDCASADLEQDEIEDFLAEVLDREFDTVVEDGSLAQVSQQLQWLFGQCQSGETGSAHNAIARLAQAAPRACVLAAQAQPESQSSEEEEEEEMPEAMECSRAEPPPSPPPAPEDGWTLVQKKKKKKVTWVVAELQGARGQQGLTWSDKDCTQLRQHRTSNTTMTWPKRRTARTQPTAAKKKDTKAHGKKDPGVPQFSCFKEQAKREAELRRNRAEEVWERQRQAREQETQRHRSLEALQNDALRRQRNFEHQEVRQLTLEGPEYTEKDASLKAYYREFRKVVEAADVILEVLDARDPLGCRCSLVEETVLQAGAMKRLVLVLNKIDLVPREVVAKWLQYLRNEFPTVAFKACTQQQSRNLQQSRVPVAKASVELLASGGCVGADCLLHMLGGYGRSQGLAATITVGVVGFPNVGKSSLINSLKRGRACSVGATPGITKCLQMVQLDKHVRLLDCPGLVLAGAGTGSVLRHCLPLERLQDPVTPVMAILRRCAKEQIMEHYGVPTYHDTMEFLAHLARRQGKLRKGGLPDHEKAARAVLSDWTSGKISYFTHPPETHMLPTHISAEIVTEMGKAFDFEALEQGNEEALATLPLAPGGIGLAPETTMEMEKEEEGEPKCMEEYQELKLCPMTVELQAKVKARVTAASPRPHGPSLPDIAALDPLFQGQGLCAASRRRKQQQKRAEKIATRLSTTLTAAMDF</sequence>
<feature type="compositionally biased region" description="Pro residues" evidence="10">
    <location>
        <begin position="157"/>
        <end position="166"/>
    </location>
</feature>
<evidence type="ECO:0000256" key="10">
    <source>
        <dbReference type="SAM" id="MobiDB-lite"/>
    </source>
</evidence>
<keyword evidence="13" id="KW-1185">Reference proteome</keyword>
<dbReference type="EMBL" id="AKHW03002424">
    <property type="protein sequence ID" value="KYO38908.1"/>
    <property type="molecule type" value="Genomic_DNA"/>
</dbReference>
<comment type="function">
    <text evidence="1">May be involved in 20S pre-rRNA processing.</text>
</comment>
<dbReference type="PROSITE" id="PS51721">
    <property type="entry name" value="G_CP"/>
    <property type="match status" value="1"/>
</dbReference>
<dbReference type="FunFam" id="3.40.50.300:FF:000493">
    <property type="entry name" value="Guanine nucleotide-binding protein-like 3-like protein"/>
    <property type="match status" value="1"/>
</dbReference>
<dbReference type="InterPro" id="IPR006073">
    <property type="entry name" value="GTP-bd"/>
</dbReference>
<keyword evidence="6" id="KW-0547">Nucleotide-binding</keyword>
<evidence type="ECO:0000256" key="8">
    <source>
        <dbReference type="ARBA" id="ARBA00023134"/>
    </source>
</evidence>
<evidence type="ECO:0000256" key="1">
    <source>
        <dbReference type="ARBA" id="ARBA00002210"/>
    </source>
</evidence>
<dbReference type="Pfam" id="PF01926">
    <property type="entry name" value="MMR_HSR1"/>
    <property type="match status" value="1"/>
</dbReference>
<evidence type="ECO:0000256" key="7">
    <source>
        <dbReference type="ARBA" id="ARBA00023054"/>
    </source>
</evidence>
<dbReference type="Proteomes" id="UP000050525">
    <property type="component" value="Unassembled WGS sequence"/>
</dbReference>
<evidence type="ECO:0000256" key="6">
    <source>
        <dbReference type="ARBA" id="ARBA00022741"/>
    </source>
</evidence>
<reference evidence="12 13" key="1">
    <citation type="journal article" date="2012" name="Genome Biol.">
        <title>Sequencing three crocodilian genomes to illuminate the evolution of archosaurs and amniotes.</title>
        <authorList>
            <person name="St John J.A."/>
            <person name="Braun E.L."/>
            <person name="Isberg S.R."/>
            <person name="Miles L.G."/>
            <person name="Chong A.Y."/>
            <person name="Gongora J."/>
            <person name="Dalzell P."/>
            <person name="Moran C."/>
            <person name="Bed'hom B."/>
            <person name="Abzhanov A."/>
            <person name="Burgess S.C."/>
            <person name="Cooksey A.M."/>
            <person name="Castoe T.A."/>
            <person name="Crawford N.G."/>
            <person name="Densmore L.D."/>
            <person name="Drew J.C."/>
            <person name="Edwards S.V."/>
            <person name="Faircloth B.C."/>
            <person name="Fujita M.K."/>
            <person name="Greenwold M.J."/>
            <person name="Hoffmann F.G."/>
            <person name="Howard J.M."/>
            <person name="Iguchi T."/>
            <person name="Janes D.E."/>
            <person name="Khan S.Y."/>
            <person name="Kohno S."/>
            <person name="de Koning A.J."/>
            <person name="Lance S.L."/>
            <person name="McCarthy F.M."/>
            <person name="McCormack J.E."/>
            <person name="Merchant M.E."/>
            <person name="Peterson D.G."/>
            <person name="Pollock D.D."/>
            <person name="Pourmand N."/>
            <person name="Raney B.J."/>
            <person name="Roessler K.A."/>
            <person name="Sanford J.R."/>
            <person name="Sawyer R.H."/>
            <person name="Schmidt C.J."/>
            <person name="Triplett E.W."/>
            <person name="Tuberville T.D."/>
            <person name="Venegas-Anaya M."/>
            <person name="Howard J.T."/>
            <person name="Jarvis E.D."/>
            <person name="Guillette L.J.Jr."/>
            <person name="Glenn T.C."/>
            <person name="Green R.E."/>
            <person name="Ray D.A."/>
        </authorList>
    </citation>
    <scope>NUCLEOTIDE SEQUENCE [LARGE SCALE GENOMIC DNA]</scope>
    <source>
        <strain evidence="12">KSC_2009_1</strain>
    </source>
</reference>
<dbReference type="PANTHER" id="PTHR11089">
    <property type="entry name" value="GTP-BINDING PROTEIN-RELATED"/>
    <property type="match status" value="1"/>
</dbReference>
<dbReference type="GO" id="GO:0006364">
    <property type="term" value="P:rRNA processing"/>
    <property type="evidence" value="ECO:0007669"/>
    <property type="project" value="UniProtKB-KW"/>
</dbReference>
<keyword evidence="9" id="KW-0539">Nucleus</keyword>
<keyword evidence="8" id="KW-0342">GTP-binding</keyword>
<accession>A0A151NQ55</accession>
<gene>
    <name evidence="12" type="primary">GNL3L</name>
    <name evidence="12" type="ORF">Y1Q_0013068</name>
</gene>
<dbReference type="PRINTS" id="PR00326">
    <property type="entry name" value="GTP1OBG"/>
</dbReference>
<feature type="compositionally biased region" description="Acidic residues" evidence="10">
    <location>
        <begin position="138"/>
        <end position="149"/>
    </location>
</feature>
<feature type="domain" description="CP-type G" evidence="11">
    <location>
        <begin position="329"/>
        <end position="514"/>
    </location>
</feature>
<dbReference type="InterPro" id="IPR050755">
    <property type="entry name" value="TRAFAC_YlqF/YawG_RiboMat"/>
</dbReference>
<organism evidence="12 13">
    <name type="scientific">Alligator mississippiensis</name>
    <name type="common">American alligator</name>
    <dbReference type="NCBI Taxonomy" id="8496"/>
    <lineage>
        <taxon>Eukaryota</taxon>
        <taxon>Metazoa</taxon>
        <taxon>Chordata</taxon>
        <taxon>Craniata</taxon>
        <taxon>Vertebrata</taxon>
        <taxon>Euteleostomi</taxon>
        <taxon>Archelosauria</taxon>
        <taxon>Archosauria</taxon>
        <taxon>Crocodylia</taxon>
        <taxon>Alligatoridae</taxon>
        <taxon>Alligatorinae</taxon>
        <taxon>Alligator</taxon>
    </lineage>
</organism>
<dbReference type="GO" id="GO:0005525">
    <property type="term" value="F:GTP binding"/>
    <property type="evidence" value="ECO:0007669"/>
    <property type="project" value="UniProtKB-KW"/>
</dbReference>
<dbReference type="AlphaFoldDB" id="A0A151NQ55"/>
<dbReference type="InterPro" id="IPR030378">
    <property type="entry name" value="G_CP_dom"/>
</dbReference>
<dbReference type="Pfam" id="PF10273">
    <property type="entry name" value="WGG"/>
    <property type="match status" value="1"/>
</dbReference>
<comment type="caution">
    <text evidence="12">The sequence shown here is derived from an EMBL/GenBank/DDBJ whole genome shotgun (WGS) entry which is preliminary data.</text>
</comment>
<dbReference type="Gene3D" id="1.10.1580.10">
    <property type="match status" value="1"/>
</dbReference>
<protein>
    <recommendedName>
        <fullName evidence="4">Pre-rRNA-processing protein TSR2 homolog</fullName>
    </recommendedName>
</protein>
<dbReference type="SUPFAM" id="SSF52540">
    <property type="entry name" value="P-loop containing nucleoside triphosphate hydrolases"/>
    <property type="match status" value="1"/>
</dbReference>
<evidence type="ECO:0000259" key="11">
    <source>
        <dbReference type="PROSITE" id="PS51721"/>
    </source>
</evidence>
<proteinExistence type="inferred from homology"/>
<evidence type="ECO:0000256" key="9">
    <source>
        <dbReference type="ARBA" id="ARBA00023242"/>
    </source>
</evidence>
<keyword evidence="5" id="KW-0698">rRNA processing</keyword>
<dbReference type="GO" id="GO:0005730">
    <property type="term" value="C:nucleolus"/>
    <property type="evidence" value="ECO:0007669"/>
    <property type="project" value="TreeGrafter"/>
</dbReference>
<dbReference type="STRING" id="8496.A0A151NQ55"/>
<evidence type="ECO:0000256" key="2">
    <source>
        <dbReference type="ARBA" id="ARBA00004123"/>
    </source>
</evidence>
<evidence type="ECO:0000313" key="12">
    <source>
        <dbReference type="EMBL" id="KYO38908.1"/>
    </source>
</evidence>
<comment type="similarity">
    <text evidence="3">Belongs to the TSR2 family.</text>
</comment>
<evidence type="ECO:0000313" key="13">
    <source>
        <dbReference type="Proteomes" id="UP000050525"/>
    </source>
</evidence>
<feature type="region of interest" description="Disordered" evidence="10">
    <location>
        <begin position="131"/>
        <end position="170"/>
    </location>
</feature>
<dbReference type="FunFam" id="1.10.1580.10:FF:000002">
    <property type="entry name" value="Guanine nucleotide-binding protein-like 3 (nucleolar)-like"/>
    <property type="match status" value="1"/>
</dbReference>
<evidence type="ECO:0000256" key="5">
    <source>
        <dbReference type="ARBA" id="ARBA00022552"/>
    </source>
</evidence>
<evidence type="ECO:0000256" key="4">
    <source>
        <dbReference type="ARBA" id="ARBA00017551"/>
    </source>
</evidence>
<dbReference type="Gene3D" id="3.40.50.300">
    <property type="entry name" value="P-loop containing nucleotide triphosphate hydrolases"/>
    <property type="match status" value="1"/>
</dbReference>
<feature type="region of interest" description="Disordered" evidence="10">
    <location>
        <begin position="22"/>
        <end position="42"/>
    </location>
</feature>
<dbReference type="PANTHER" id="PTHR11089:SF33">
    <property type="entry name" value="GUANINE NUCLEOTIDE-BINDING PROTEIN-LIKE 3-LIKE PROTEIN"/>
    <property type="match status" value="1"/>
</dbReference>
<dbReference type="InterPro" id="IPR027417">
    <property type="entry name" value="P-loop_NTPase"/>
</dbReference>
<keyword evidence="7" id="KW-0175">Coiled coil</keyword>
<comment type="subcellular location">
    <subcellularLocation>
        <location evidence="2">Nucleus</location>
    </subcellularLocation>
</comment>